<comment type="caution">
    <text evidence="22">The sequence shown here is derived from an EMBL/GenBank/DDBJ whole genome shotgun (WGS) entry which is preliminary data.</text>
</comment>
<dbReference type="InterPro" id="IPR025724">
    <property type="entry name" value="GAG-pre-integrase_dom"/>
</dbReference>
<evidence type="ECO:0000256" key="2">
    <source>
        <dbReference type="ARBA" id="ARBA00022670"/>
    </source>
</evidence>
<keyword evidence="12" id="KW-0695">RNA-directed DNA polymerase</keyword>
<evidence type="ECO:0000256" key="4">
    <source>
        <dbReference type="ARBA" id="ARBA00022695"/>
    </source>
</evidence>
<dbReference type="EMBL" id="JARYMX010000002">
    <property type="protein sequence ID" value="KAJ9563727.1"/>
    <property type="molecule type" value="Genomic_DNA"/>
</dbReference>
<dbReference type="FunFam" id="3.10.10.10:FF:000007">
    <property type="entry name" value="Retrovirus-related Pol polyprotein from transposon 17.6-like Protein"/>
    <property type="match status" value="1"/>
</dbReference>
<dbReference type="GO" id="GO:0006310">
    <property type="term" value="P:DNA recombination"/>
    <property type="evidence" value="ECO:0007669"/>
    <property type="project" value="UniProtKB-KW"/>
</dbReference>
<organism evidence="22 23">
    <name type="scientific">Centaurea solstitialis</name>
    <name type="common">yellow star-thistle</name>
    <dbReference type="NCBI Taxonomy" id="347529"/>
    <lineage>
        <taxon>Eukaryota</taxon>
        <taxon>Viridiplantae</taxon>
        <taxon>Streptophyta</taxon>
        <taxon>Embryophyta</taxon>
        <taxon>Tracheophyta</taxon>
        <taxon>Spermatophyta</taxon>
        <taxon>Magnoliopsida</taxon>
        <taxon>eudicotyledons</taxon>
        <taxon>Gunneridae</taxon>
        <taxon>Pentapetalae</taxon>
        <taxon>asterids</taxon>
        <taxon>campanulids</taxon>
        <taxon>Asterales</taxon>
        <taxon>Asteraceae</taxon>
        <taxon>Carduoideae</taxon>
        <taxon>Cardueae</taxon>
        <taxon>Centaureinae</taxon>
        <taxon>Centaurea</taxon>
    </lineage>
</organism>
<dbReference type="PROSITE" id="PS50878">
    <property type="entry name" value="RT_POL"/>
    <property type="match status" value="1"/>
</dbReference>
<evidence type="ECO:0000313" key="22">
    <source>
        <dbReference type="EMBL" id="KAJ9563727.1"/>
    </source>
</evidence>
<dbReference type="FunFam" id="3.30.70.270:FF:000026">
    <property type="entry name" value="Transposon Ty3-G Gag-Pol polyprotein"/>
    <property type="match status" value="1"/>
</dbReference>
<dbReference type="Gene3D" id="3.10.20.370">
    <property type="match status" value="1"/>
</dbReference>
<name>A0AA38U5Z0_9ASTR</name>
<dbReference type="InterPro" id="IPR001584">
    <property type="entry name" value="Integrase_cat-core"/>
</dbReference>
<dbReference type="CDD" id="cd00303">
    <property type="entry name" value="retropepsin_like"/>
    <property type="match status" value="1"/>
</dbReference>
<dbReference type="GO" id="GO:0004190">
    <property type="term" value="F:aspartic-type endopeptidase activity"/>
    <property type="evidence" value="ECO:0007669"/>
    <property type="project" value="UniProtKB-KW"/>
</dbReference>
<dbReference type="InterPro" id="IPR012337">
    <property type="entry name" value="RNaseH-like_sf"/>
</dbReference>
<evidence type="ECO:0000256" key="7">
    <source>
        <dbReference type="ARBA" id="ARBA00022750"/>
    </source>
</evidence>
<keyword evidence="4" id="KW-0548">Nucleotidyltransferase</keyword>
<keyword evidence="16" id="KW-0863">Zinc-finger</keyword>
<evidence type="ECO:0000259" key="19">
    <source>
        <dbReference type="PROSITE" id="PS50158"/>
    </source>
</evidence>
<keyword evidence="10" id="KW-0460">Magnesium</keyword>
<keyword evidence="3" id="KW-0808">Transferase</keyword>
<keyword evidence="7" id="KW-0064">Aspartyl protease</keyword>
<dbReference type="Gene3D" id="3.30.70.270">
    <property type="match status" value="2"/>
</dbReference>
<keyword evidence="6" id="KW-0479">Metal-binding</keyword>
<dbReference type="FunFam" id="3.30.420.10:FF:000032">
    <property type="entry name" value="Retrovirus-related Pol polyprotein from transposon 297-like Protein"/>
    <property type="match status" value="1"/>
</dbReference>
<dbReference type="InterPro" id="IPR041588">
    <property type="entry name" value="Integrase_H2C2"/>
</dbReference>
<evidence type="ECO:0000256" key="13">
    <source>
        <dbReference type="ARBA" id="ARBA00022932"/>
    </source>
</evidence>
<dbReference type="Pfam" id="PF03732">
    <property type="entry name" value="Retrotrans_gag"/>
    <property type="match status" value="1"/>
</dbReference>
<dbReference type="FunFam" id="3.10.20.370:FF:000001">
    <property type="entry name" value="Retrovirus-related Pol polyprotein from transposon 17.6-like protein"/>
    <property type="match status" value="1"/>
</dbReference>
<keyword evidence="2" id="KW-0645">Protease</keyword>
<keyword evidence="13" id="KW-0239">DNA-directed DNA polymerase</keyword>
<dbReference type="InterPro" id="IPR013103">
    <property type="entry name" value="RVT_2"/>
</dbReference>
<evidence type="ECO:0000256" key="8">
    <source>
        <dbReference type="ARBA" id="ARBA00022759"/>
    </source>
</evidence>
<evidence type="ECO:0000259" key="20">
    <source>
        <dbReference type="PROSITE" id="PS50878"/>
    </source>
</evidence>
<dbReference type="Pfam" id="PF00665">
    <property type="entry name" value="rve"/>
    <property type="match status" value="1"/>
</dbReference>
<feature type="domain" description="CCHC-type" evidence="19">
    <location>
        <begin position="1681"/>
        <end position="1696"/>
    </location>
</feature>
<dbReference type="Pfam" id="PF00078">
    <property type="entry name" value="RVT_1"/>
    <property type="match status" value="1"/>
</dbReference>
<keyword evidence="23" id="KW-1185">Reference proteome</keyword>
<evidence type="ECO:0000256" key="12">
    <source>
        <dbReference type="ARBA" id="ARBA00022918"/>
    </source>
</evidence>
<dbReference type="Pfam" id="PF25597">
    <property type="entry name" value="SH3_retrovirus"/>
    <property type="match status" value="1"/>
</dbReference>
<evidence type="ECO:0000256" key="3">
    <source>
        <dbReference type="ARBA" id="ARBA00022679"/>
    </source>
</evidence>
<dbReference type="Gene3D" id="3.30.420.10">
    <property type="entry name" value="Ribonuclease H-like superfamily/Ribonuclease H"/>
    <property type="match status" value="2"/>
</dbReference>
<dbReference type="Pfam" id="PF24626">
    <property type="entry name" value="SH3_Tf2-1"/>
    <property type="match status" value="1"/>
</dbReference>
<dbReference type="Pfam" id="PF08284">
    <property type="entry name" value="RVP_2"/>
    <property type="match status" value="1"/>
</dbReference>
<keyword evidence="9" id="KW-0378">Hydrolase</keyword>
<dbReference type="PANTHER" id="PTHR37984">
    <property type="entry name" value="PROTEIN CBG26694"/>
    <property type="match status" value="1"/>
</dbReference>
<dbReference type="InterPro" id="IPR050951">
    <property type="entry name" value="Retrovirus_Pol_polyprotein"/>
</dbReference>
<dbReference type="Gene3D" id="1.10.340.70">
    <property type="match status" value="1"/>
</dbReference>
<evidence type="ECO:0000256" key="14">
    <source>
        <dbReference type="ARBA" id="ARBA00023125"/>
    </source>
</evidence>
<dbReference type="SUPFAM" id="SSF56672">
    <property type="entry name" value="DNA/RNA polymerases"/>
    <property type="match status" value="2"/>
</dbReference>
<feature type="domain" description="Integrase catalytic" evidence="21">
    <location>
        <begin position="443"/>
        <end position="619"/>
    </location>
</feature>
<evidence type="ECO:0000256" key="18">
    <source>
        <dbReference type="SAM" id="MobiDB-lite"/>
    </source>
</evidence>
<keyword evidence="8" id="KW-0255">Endonuclease</keyword>
<evidence type="ECO:0000256" key="17">
    <source>
        <dbReference type="SAM" id="Coils"/>
    </source>
</evidence>
<dbReference type="Pfam" id="PF00098">
    <property type="entry name" value="zf-CCHC"/>
    <property type="match status" value="2"/>
</dbReference>
<evidence type="ECO:0000256" key="5">
    <source>
        <dbReference type="ARBA" id="ARBA00022722"/>
    </source>
</evidence>
<dbReference type="InterPro" id="IPR057670">
    <property type="entry name" value="SH3_retrovirus"/>
</dbReference>
<gene>
    <name evidence="22" type="ORF">OSB04_008887</name>
</gene>
<dbReference type="GO" id="GO:0006508">
    <property type="term" value="P:proteolysis"/>
    <property type="evidence" value="ECO:0007669"/>
    <property type="project" value="UniProtKB-KW"/>
</dbReference>
<evidence type="ECO:0000256" key="1">
    <source>
        <dbReference type="ARBA" id="ARBA00012493"/>
    </source>
</evidence>
<dbReference type="PANTHER" id="PTHR37984:SF5">
    <property type="entry name" value="PROTEIN NYNRIN-LIKE"/>
    <property type="match status" value="1"/>
</dbReference>
<protein>
    <recommendedName>
        <fullName evidence="1">RNA-directed DNA polymerase</fullName>
        <ecNumber evidence="1">2.7.7.49</ecNumber>
    </recommendedName>
</protein>
<feature type="region of interest" description="Disordered" evidence="18">
    <location>
        <begin position="1608"/>
        <end position="1631"/>
    </location>
</feature>
<dbReference type="GO" id="GO:0015074">
    <property type="term" value="P:DNA integration"/>
    <property type="evidence" value="ECO:0007669"/>
    <property type="project" value="UniProtKB-KW"/>
</dbReference>
<dbReference type="GO" id="GO:0003677">
    <property type="term" value="F:DNA binding"/>
    <property type="evidence" value="ECO:0007669"/>
    <property type="project" value="UniProtKB-KW"/>
</dbReference>
<dbReference type="Pfam" id="PF17917">
    <property type="entry name" value="RT_RNaseH"/>
    <property type="match status" value="1"/>
</dbReference>
<proteinExistence type="predicted"/>
<dbReference type="GO" id="GO:0003887">
    <property type="term" value="F:DNA-directed DNA polymerase activity"/>
    <property type="evidence" value="ECO:0007669"/>
    <property type="project" value="UniProtKB-KW"/>
</dbReference>
<keyword evidence="11" id="KW-0229">DNA integration</keyword>
<evidence type="ECO:0000256" key="15">
    <source>
        <dbReference type="ARBA" id="ARBA00023172"/>
    </source>
</evidence>
<dbReference type="GO" id="GO:0004519">
    <property type="term" value="F:endonuclease activity"/>
    <property type="evidence" value="ECO:0007669"/>
    <property type="project" value="UniProtKB-KW"/>
</dbReference>
<dbReference type="Proteomes" id="UP001172457">
    <property type="component" value="Chromosome 2"/>
</dbReference>
<keyword evidence="14" id="KW-0238">DNA-binding</keyword>
<dbReference type="Gene3D" id="4.10.60.10">
    <property type="entry name" value="Zinc finger, CCHC-type"/>
    <property type="match status" value="1"/>
</dbReference>
<feature type="coiled-coil region" evidence="17">
    <location>
        <begin position="2672"/>
        <end position="2699"/>
    </location>
</feature>
<dbReference type="Pfam" id="PF07727">
    <property type="entry name" value="RVT_2"/>
    <property type="match status" value="1"/>
</dbReference>
<feature type="domain" description="CCHC-type" evidence="19">
    <location>
        <begin position="1661"/>
        <end position="1675"/>
    </location>
</feature>
<dbReference type="InterPro" id="IPR000477">
    <property type="entry name" value="RT_dom"/>
</dbReference>
<dbReference type="GO" id="GO:0008270">
    <property type="term" value="F:zinc ion binding"/>
    <property type="evidence" value="ECO:0007669"/>
    <property type="project" value="UniProtKB-KW"/>
</dbReference>
<evidence type="ECO:0000256" key="11">
    <source>
        <dbReference type="ARBA" id="ARBA00022908"/>
    </source>
</evidence>
<keyword evidence="15" id="KW-0233">DNA recombination</keyword>
<evidence type="ECO:0000259" key="21">
    <source>
        <dbReference type="PROSITE" id="PS50994"/>
    </source>
</evidence>
<feature type="domain" description="Reverse transcriptase" evidence="20">
    <location>
        <begin position="1966"/>
        <end position="2145"/>
    </location>
</feature>
<dbReference type="InterPro" id="IPR021109">
    <property type="entry name" value="Peptidase_aspartic_dom_sf"/>
</dbReference>
<dbReference type="InterPro" id="IPR043128">
    <property type="entry name" value="Rev_trsase/Diguanyl_cyclase"/>
</dbReference>
<dbReference type="InterPro" id="IPR041373">
    <property type="entry name" value="RT_RNaseH"/>
</dbReference>
<dbReference type="InterPro" id="IPR036875">
    <property type="entry name" value="Znf_CCHC_sf"/>
</dbReference>
<sequence length="2847" mass="327378">MSYTTVPFYSPEESLRLIMGKWKLTGQNYPVWKLHFDNVLRGQDKLYVINKPLSRPKSNTPEEEFVEYFRFMADESDVMSILSFSASPEFTVDLRVKFCHEVVKGIENQIGFYKNCGKYLIMKEIFSLKLKRNQSVKDHLLEIRRLFKCLSRLGYKMTQEELVYLMWFSLPKEIRVTASGYMGEPRMDVAKVHEDILDSLEPKEASADLMDSTDWIDELGDLSCPECGSQDICVHSFNVDQMDIGLSDAPGIFMIDCLITSYESWVLDTGSGNHICNHLQGFTRRETLRKDRSNLRVGEGTMLVAEAVGSYSLSLPSGLVLELDTCYYVPKMIKNVLSFDLLVDQGFYYKYDYKMISCFKNDMFYFKATPSNGLYILNLQESNNEIYHISKRSKDIEDQTYLWHCRLGHINKKRIELLQKGGLLGTFDFKPFSNCESCLSGKMTKHPFNKDNERANDLLEIIHTDVCGPFSHEARGGYRYFITFTDDFSRYGYVYLIRHKSEAFEKFKEFQSEVQNQLDRKIKFLRSDRGGEYLSLEFDSHLRECGIVSQLTPPYTPQMNGVSERRNRTLLDMVRSMMCRSTLPVSFWGHALVTAANILNKVPTKSVEKTPYELWTGKKPKLSFLKIWGCEVYVKRTTSEKLKPKSDKCFFVGYPKNTLGYYFYNPSENKVFVARNGEFLEEKFLSQENTRNDIDLQVVEEETPEPIVEPVTQQGNVETQPETVEEVQTQDLRRSTRIRQEPDRYLGFLVSQDGGDLNEPTSYGEAVSGDESEQWQEAMKAEMQSMYDNQVWELTDLPQHCRAVGRKWVFKKKTDMDGNVHTFKARLVAKGFTQTHGIDYDETFSPVAMLKSIRILMAISAYFDYEIWQMDVKTAFLNGKLTEDVYMQQPERFVDPKNPNKVCKLLKSIYGLKQASRSWNLHFDERIKEFGFAKSEFEPCVYTKFSGSIVTFLVLYVDDILLIGNDIPTLQSVKAWLSKCFQMKDLGEAAYILGIKIYRNRSRRLIGLSQGTYIDKILKRFRMDESKKGFIPMQHGIVLSKAQCPESSQDKDKMKSIPYASAIGSIMYAMLCTRPDVAYSVSVTSRYQQNPGEAHWVAVKNILKYLRRTKEMFLVFGGSEDEISVTGYSDASFQTDRDDYRSQSGYVFTLNGGAISWKSSKQDTIADSTTEAEYIAASDAAKEAVWLRNFITDLRVVASISRPVDIYCDNSGAVAQAKEPREHHKSRHVLRKFHLIREIIGRGDVRICKIPTDENVADPLTKPLARVKHETHANSIGMQYLDTNSQEGIYTSVKGEIFPGPLTVEIGRNAWPRSDRITVVIWRSSSGSRGGAVAVYSPLAFRKPFLYLISMGRPAKKGKKVVTEEEQETDNLREMIAAEVGEALHDMLPGYFAQMKEELKNEMRSQVETVVEAAVAARPSGSGGSGGGQSRVVTYKDFSACQPPQFNGQKDPVASSRWISEVEGAFLTSSCSEEMKVRYASNLLRKAAKDWWNLINRTRTPEQITVMTWEQFKELFNEQYVPQVEVERLTGEFLNMKQTTETVNEITDLFLERSLFCPEYVASERMKMSRYVEVLRPEIREFVVMSDCKTFHRMHEVARIRELELERQNKRKKAETTQTQTQPAKKFKPAEPRVVVKKEFPNCPKCGRHHLGECRMGSGTCFKCGQPGHFSKDCKVTMRLCFKCFRPGHVANECPQSDGATQTSGIAPVKVESSSKKTEAPRTRARVFQLTAEEAKEEPDVVTGIFPVNSVPALVLFDSGASKSFVSYAFSKNFMHVKGRLDSPLEVEIAAEKYRLCKHVYRNSIIEIFGVKFRIDLIPIPMREINVVVGVDWLSRNGGHIDCENERVVIRNPSGGELTILSEKRKKLPRLCTLAKARKHVLHGGHSFLAYVIDSREEAKRKTVADVPVVSEYPDVFPDDLPGVPPERQVEFRIDLVPGAAPIAKAPYRLAPPEMQELSKQLEELSDKGFIRPSTSPWGAPILFVKKKDGSMRMCIDYRELNKLTVKNRYPLPRIDDLFDQLQGAAWFSKIDLRSGYHQLKVREEDVYKTAFRTRYGHFEFIVMPFGLTNAPAAFMDLMNRVCRPMLDRSVIVFIDDILIYSKSKEEHAEHLREVLEVLRKEKLYAKFSKCDFWLQEVQFLGHLVNREGIKVDPAKVEAVMNWETPKTPTEIRSFLGLAGYYRRFIQDFSKIAVPLTRLTRKSERFVWGEEQEAAFDTLRRKLCEAPVLTLPEGVEDLTVYCDASYHGLGCVLMQRGRVIAYASRQLKTHEVNYPTHDLELAAVVFALKLWRHYLYGVHCTIYTDHKSLRYFMDQQNLNMRQRRWLEVVKDYDCEILYHPGKANVVADALSRKGSMLLLRVPCMRLTVSTSLIELVRQSQVEAIKADNQKRERIKGQVDQLAVDSRGLLTRYGRVWVPASCEARQTLLDEAHKSKFSIHPGATKMYRDLRTDYWWPGMKRDVAKYVEKCLTCLRVKAEHQKPHGKLQPLEIPEWKWEHVTMDLVTGLPKTVRKHDAIWVVVDRLTKSAHFIAIREASSSEVLADIYVREIVARHGVPVTVISDRDVRFTSRFWSKFHEELGTRLQFSTAFHPQTDGQSERTIRTLEDMLRACVLDFGGSWESHLPLVEFSYNNSFHASIGMPPYEMLYGRRCRTPICWGEVGQRELGSTEIVQRTTESIQQIRERLKAAQSRQKSYADKRRSDLEFSVGDKVLLKVSPWKGVIRFRKRGKLGPRFIGPFEIVARIGKVAYRLELPPELSQIHDTFHVSQLRKCLADESAFVPLEDIEVDERLNYAEKPIAVLERKTKTLRNKELGIVKVQWQHRKGSEWTWEPEDEMRRNYPELFQD</sequence>
<dbReference type="InterPro" id="IPR036397">
    <property type="entry name" value="RNaseH_sf"/>
</dbReference>
<dbReference type="Gene3D" id="2.40.70.10">
    <property type="entry name" value="Acid Proteases"/>
    <property type="match status" value="1"/>
</dbReference>
<keyword evidence="5" id="KW-0540">Nuclease</keyword>
<evidence type="ECO:0000256" key="16">
    <source>
        <dbReference type="PROSITE-ProRule" id="PRU00047"/>
    </source>
</evidence>
<feature type="domain" description="Integrase catalytic" evidence="21">
    <location>
        <begin position="2488"/>
        <end position="2651"/>
    </location>
</feature>
<dbReference type="Pfam" id="PF13976">
    <property type="entry name" value="gag_pre-integrs"/>
    <property type="match status" value="1"/>
</dbReference>
<evidence type="ECO:0000256" key="6">
    <source>
        <dbReference type="ARBA" id="ARBA00022723"/>
    </source>
</evidence>
<dbReference type="CDD" id="cd09274">
    <property type="entry name" value="RNase_HI_RT_Ty3"/>
    <property type="match status" value="1"/>
</dbReference>
<feature type="region of interest" description="Disordered" evidence="18">
    <location>
        <begin position="751"/>
        <end position="770"/>
    </location>
</feature>
<dbReference type="InterPro" id="IPR043502">
    <property type="entry name" value="DNA/RNA_pol_sf"/>
</dbReference>
<dbReference type="InterPro" id="IPR056924">
    <property type="entry name" value="SH3_Tf2-1"/>
</dbReference>
<dbReference type="InterPro" id="IPR005162">
    <property type="entry name" value="Retrotrans_gag_dom"/>
</dbReference>
<keyword evidence="17" id="KW-0175">Coiled coil</keyword>
<dbReference type="Gene3D" id="3.10.10.10">
    <property type="entry name" value="HIV Type 1 Reverse Transcriptase, subunit A, domain 1"/>
    <property type="match status" value="1"/>
</dbReference>
<dbReference type="PROSITE" id="PS50158">
    <property type="entry name" value="ZF_CCHC"/>
    <property type="match status" value="2"/>
</dbReference>
<dbReference type="CDD" id="cd01647">
    <property type="entry name" value="RT_LTR"/>
    <property type="match status" value="1"/>
</dbReference>
<dbReference type="SMART" id="SM00343">
    <property type="entry name" value="ZnF_C2HC"/>
    <property type="match status" value="2"/>
</dbReference>
<dbReference type="SUPFAM" id="SSF53098">
    <property type="entry name" value="Ribonuclease H-like"/>
    <property type="match status" value="2"/>
</dbReference>
<evidence type="ECO:0000256" key="9">
    <source>
        <dbReference type="ARBA" id="ARBA00022801"/>
    </source>
</evidence>
<dbReference type="InterPro" id="IPR054722">
    <property type="entry name" value="PolX-like_BBD"/>
</dbReference>
<evidence type="ECO:0000313" key="23">
    <source>
        <dbReference type="Proteomes" id="UP001172457"/>
    </source>
</evidence>
<dbReference type="Pfam" id="PF17921">
    <property type="entry name" value="Integrase_H2C2"/>
    <property type="match status" value="1"/>
</dbReference>
<dbReference type="EC" id="2.7.7.49" evidence="1"/>
<dbReference type="PROSITE" id="PS50994">
    <property type="entry name" value="INTEGRASE"/>
    <property type="match status" value="2"/>
</dbReference>
<dbReference type="InterPro" id="IPR001878">
    <property type="entry name" value="Znf_CCHC"/>
</dbReference>
<dbReference type="GO" id="GO:0003964">
    <property type="term" value="F:RNA-directed DNA polymerase activity"/>
    <property type="evidence" value="ECO:0007669"/>
    <property type="project" value="UniProtKB-KW"/>
</dbReference>
<keyword evidence="16" id="KW-0862">Zinc</keyword>
<dbReference type="CDD" id="cd09272">
    <property type="entry name" value="RNase_HI_RT_Ty1"/>
    <property type="match status" value="1"/>
</dbReference>
<dbReference type="SUPFAM" id="SSF57756">
    <property type="entry name" value="Retrovirus zinc finger-like domains"/>
    <property type="match status" value="1"/>
</dbReference>
<reference evidence="22" key="1">
    <citation type="submission" date="2023-03" db="EMBL/GenBank/DDBJ databases">
        <title>Chromosome-scale reference genome and RAD-based genetic map of yellow starthistle (Centaurea solstitialis) reveal putative structural variation and QTLs associated with invader traits.</title>
        <authorList>
            <person name="Reatini B."/>
            <person name="Cang F.A."/>
            <person name="Jiang Q."/>
            <person name="Mckibben M.T.W."/>
            <person name="Barker M.S."/>
            <person name="Rieseberg L.H."/>
            <person name="Dlugosch K.M."/>
        </authorList>
    </citation>
    <scope>NUCLEOTIDE SEQUENCE</scope>
    <source>
        <strain evidence="22">CAN-66</strain>
        <tissue evidence="22">Leaf</tissue>
    </source>
</reference>
<accession>A0AA38U5Z0</accession>
<dbReference type="Pfam" id="PF22936">
    <property type="entry name" value="Pol_BBD"/>
    <property type="match status" value="1"/>
</dbReference>
<evidence type="ECO:0000256" key="10">
    <source>
        <dbReference type="ARBA" id="ARBA00022842"/>
    </source>
</evidence>